<evidence type="ECO:0000256" key="2">
    <source>
        <dbReference type="ARBA" id="ARBA00022723"/>
    </source>
</evidence>
<accession>A0A9P6BBC2</accession>
<dbReference type="Pfam" id="PF00561">
    <property type="entry name" value="Abhydrolase_1"/>
    <property type="match status" value="1"/>
</dbReference>
<evidence type="ECO:0000313" key="6">
    <source>
        <dbReference type="Proteomes" id="UP000886523"/>
    </source>
</evidence>
<dbReference type="Proteomes" id="UP000886523">
    <property type="component" value="Unassembled WGS sequence"/>
</dbReference>
<name>A0A9P6BBC2_9AGAM</name>
<dbReference type="AlphaFoldDB" id="A0A9P6BBC2"/>
<keyword evidence="2" id="KW-0479">Metal-binding</keyword>
<dbReference type="InterPro" id="IPR036663">
    <property type="entry name" value="Fumarylacetoacetase_C_sf"/>
</dbReference>
<evidence type="ECO:0000259" key="4">
    <source>
        <dbReference type="Pfam" id="PF01557"/>
    </source>
</evidence>
<protein>
    <submittedName>
        <fullName evidence="5">Uncharacterized protein</fullName>
    </submittedName>
</protein>
<dbReference type="GO" id="GO:0046872">
    <property type="term" value="F:metal ion binding"/>
    <property type="evidence" value="ECO:0007669"/>
    <property type="project" value="UniProtKB-KW"/>
</dbReference>
<dbReference type="SUPFAM" id="SSF56529">
    <property type="entry name" value="FAH"/>
    <property type="match status" value="1"/>
</dbReference>
<dbReference type="OrthoDB" id="411064at2759"/>
<dbReference type="InterPro" id="IPR011234">
    <property type="entry name" value="Fumarylacetoacetase-like_C"/>
</dbReference>
<dbReference type="SUPFAM" id="SSF53474">
    <property type="entry name" value="alpha/beta-Hydrolases"/>
    <property type="match status" value="1"/>
</dbReference>
<organism evidence="5 6">
    <name type="scientific">Hydnum rufescens UP504</name>
    <dbReference type="NCBI Taxonomy" id="1448309"/>
    <lineage>
        <taxon>Eukaryota</taxon>
        <taxon>Fungi</taxon>
        <taxon>Dikarya</taxon>
        <taxon>Basidiomycota</taxon>
        <taxon>Agaricomycotina</taxon>
        <taxon>Agaricomycetes</taxon>
        <taxon>Cantharellales</taxon>
        <taxon>Hydnaceae</taxon>
        <taxon>Hydnum</taxon>
    </lineage>
</organism>
<sequence>MVLRFLSYRSKYFPKGTLGLAIGNTVAPCTVLGRYVTDLYDVIENWDAVSRSLTGGTPQEDIAAVEILAPLRGRDVIGIAKNYLDHVKEIQKTPSATVSAGEPQFPMLFTKRGSSIIPHGAQIYHHSTVTNAHVWGATIINDISARDLQRDHKQFYIGKSLDTFCPMGPYAIPAFQLDWKNLMLETRVNGELRQCQNTTELIFDIPTLIETCSKGITLQPGDVIATGTPAGVGSSQKPPVFLKPGDKVEVTITELGTLSNVVAAADALPPSCDPVRMIPTLGFPTRLDSLLLNLPSGKRLYVHVLEPSDPNASANAPSVMFVHGIGESTNTFAPLIEASSINKTHRLVSLDLEGHGRSPLRPELQELSIDDFSESVGEVLNVLGIHRPVVLVSHSLGGLIATTFAAKYPSKVAKLFLIRPARPSIPELSSALISRAAGILAHGFSPSILMPLVNAGLSKKTRETLPLVASKIRSALVGTDLEGFARAFMALAQGTSIPNYENISAETMIIIGREDRMTPLHSDAEYIQKKIRNAQFLVLEDVGHWAHLEDWKRTAEEMMKFIGEHHAPSRAISARL</sequence>
<feature type="domain" description="Fumarylacetoacetase-like C-terminal" evidence="4">
    <location>
        <begin position="132"/>
        <end position="262"/>
    </location>
</feature>
<evidence type="ECO:0000313" key="5">
    <source>
        <dbReference type="EMBL" id="KAF9521188.1"/>
    </source>
</evidence>
<dbReference type="EMBL" id="MU128909">
    <property type="protein sequence ID" value="KAF9521188.1"/>
    <property type="molecule type" value="Genomic_DNA"/>
</dbReference>
<evidence type="ECO:0000256" key="1">
    <source>
        <dbReference type="ARBA" id="ARBA00010211"/>
    </source>
</evidence>
<proteinExistence type="inferred from homology"/>
<keyword evidence="6" id="KW-1185">Reference proteome</keyword>
<dbReference type="Gene3D" id="3.90.850.10">
    <property type="entry name" value="Fumarylacetoacetase-like, C-terminal domain"/>
    <property type="match status" value="2"/>
</dbReference>
<feature type="domain" description="AB hydrolase-1" evidence="3">
    <location>
        <begin position="317"/>
        <end position="422"/>
    </location>
</feature>
<evidence type="ECO:0000259" key="3">
    <source>
        <dbReference type="Pfam" id="PF00561"/>
    </source>
</evidence>
<dbReference type="InterPro" id="IPR000073">
    <property type="entry name" value="AB_hydrolase_1"/>
</dbReference>
<comment type="caution">
    <text evidence="5">The sequence shown here is derived from an EMBL/GenBank/DDBJ whole genome shotgun (WGS) entry which is preliminary data.</text>
</comment>
<dbReference type="Gene3D" id="3.40.50.1820">
    <property type="entry name" value="alpha/beta hydrolase"/>
    <property type="match status" value="1"/>
</dbReference>
<dbReference type="GO" id="GO:0018773">
    <property type="term" value="F:acetylpyruvate hydrolase activity"/>
    <property type="evidence" value="ECO:0007669"/>
    <property type="project" value="TreeGrafter"/>
</dbReference>
<dbReference type="PANTHER" id="PTHR11820">
    <property type="entry name" value="ACYLPYRUVASE"/>
    <property type="match status" value="1"/>
</dbReference>
<dbReference type="PRINTS" id="PR00111">
    <property type="entry name" value="ABHYDROLASE"/>
</dbReference>
<comment type="similarity">
    <text evidence="1">Belongs to the FAH family.</text>
</comment>
<dbReference type="InterPro" id="IPR029058">
    <property type="entry name" value="AB_hydrolase_fold"/>
</dbReference>
<reference evidence="5" key="1">
    <citation type="journal article" date="2020" name="Nat. Commun.">
        <title>Large-scale genome sequencing of mycorrhizal fungi provides insights into the early evolution of symbiotic traits.</title>
        <authorList>
            <person name="Miyauchi S."/>
            <person name="Kiss E."/>
            <person name="Kuo A."/>
            <person name="Drula E."/>
            <person name="Kohler A."/>
            <person name="Sanchez-Garcia M."/>
            <person name="Morin E."/>
            <person name="Andreopoulos B."/>
            <person name="Barry K.W."/>
            <person name="Bonito G."/>
            <person name="Buee M."/>
            <person name="Carver A."/>
            <person name="Chen C."/>
            <person name="Cichocki N."/>
            <person name="Clum A."/>
            <person name="Culley D."/>
            <person name="Crous P.W."/>
            <person name="Fauchery L."/>
            <person name="Girlanda M."/>
            <person name="Hayes R.D."/>
            <person name="Keri Z."/>
            <person name="LaButti K."/>
            <person name="Lipzen A."/>
            <person name="Lombard V."/>
            <person name="Magnuson J."/>
            <person name="Maillard F."/>
            <person name="Murat C."/>
            <person name="Nolan M."/>
            <person name="Ohm R.A."/>
            <person name="Pangilinan J."/>
            <person name="Pereira M.F."/>
            <person name="Perotto S."/>
            <person name="Peter M."/>
            <person name="Pfister S."/>
            <person name="Riley R."/>
            <person name="Sitrit Y."/>
            <person name="Stielow J.B."/>
            <person name="Szollosi G."/>
            <person name="Zifcakova L."/>
            <person name="Stursova M."/>
            <person name="Spatafora J.W."/>
            <person name="Tedersoo L."/>
            <person name="Vaario L.M."/>
            <person name="Yamada A."/>
            <person name="Yan M."/>
            <person name="Wang P."/>
            <person name="Xu J."/>
            <person name="Bruns T."/>
            <person name="Baldrian P."/>
            <person name="Vilgalys R."/>
            <person name="Dunand C."/>
            <person name="Henrissat B."/>
            <person name="Grigoriev I.V."/>
            <person name="Hibbett D."/>
            <person name="Nagy L.G."/>
            <person name="Martin F.M."/>
        </authorList>
    </citation>
    <scope>NUCLEOTIDE SEQUENCE</scope>
    <source>
        <strain evidence="5">UP504</strain>
    </source>
</reference>
<gene>
    <name evidence="5" type="ORF">BS47DRAFT_1335302</name>
</gene>
<dbReference type="PANTHER" id="PTHR11820:SF7">
    <property type="entry name" value="ACYLPYRUVASE FAHD1, MITOCHONDRIAL"/>
    <property type="match status" value="1"/>
</dbReference>
<dbReference type="Pfam" id="PF01557">
    <property type="entry name" value="FAA_hydrolase"/>
    <property type="match status" value="1"/>
</dbReference>